<reference evidence="2" key="1">
    <citation type="submission" date="2019-03" db="EMBL/GenBank/DDBJ databases">
        <title>WGS assembly of Setaria viridis.</title>
        <authorList>
            <person name="Huang P."/>
            <person name="Jenkins J."/>
            <person name="Grimwood J."/>
            <person name="Barry K."/>
            <person name="Healey A."/>
            <person name="Mamidi S."/>
            <person name="Sreedasyam A."/>
            <person name="Shu S."/>
            <person name="Feldman M."/>
            <person name="Wu J."/>
            <person name="Yu Y."/>
            <person name="Chen C."/>
            <person name="Johnson J."/>
            <person name="Rokhsar D."/>
            <person name="Baxter I."/>
            <person name="Schmutz J."/>
            <person name="Brutnell T."/>
            <person name="Kellogg E."/>
        </authorList>
    </citation>
    <scope>NUCLEOTIDE SEQUENCE [LARGE SCALE GENOMIC DNA]</scope>
</reference>
<gene>
    <name evidence="2" type="ORF">SEVIR_1G177950v2</name>
</gene>
<proteinExistence type="predicted"/>
<keyword evidence="3" id="KW-1185">Reference proteome</keyword>
<evidence type="ECO:0000256" key="1">
    <source>
        <dbReference type="SAM" id="SignalP"/>
    </source>
</evidence>
<feature type="signal peptide" evidence="1">
    <location>
        <begin position="1"/>
        <end position="18"/>
    </location>
</feature>
<organism evidence="2 3">
    <name type="scientific">Setaria viridis</name>
    <name type="common">Green bristlegrass</name>
    <name type="synonym">Setaria italica subsp. viridis</name>
    <dbReference type="NCBI Taxonomy" id="4556"/>
    <lineage>
        <taxon>Eukaryota</taxon>
        <taxon>Viridiplantae</taxon>
        <taxon>Streptophyta</taxon>
        <taxon>Embryophyta</taxon>
        <taxon>Tracheophyta</taxon>
        <taxon>Spermatophyta</taxon>
        <taxon>Magnoliopsida</taxon>
        <taxon>Liliopsida</taxon>
        <taxon>Poales</taxon>
        <taxon>Poaceae</taxon>
        <taxon>PACMAD clade</taxon>
        <taxon>Panicoideae</taxon>
        <taxon>Panicodae</taxon>
        <taxon>Paniceae</taxon>
        <taxon>Cenchrinae</taxon>
        <taxon>Setaria</taxon>
    </lineage>
</organism>
<accession>A0A4U6WCI0</accession>
<dbReference type="Gramene" id="TKW39423">
    <property type="protein sequence ID" value="TKW39423"/>
    <property type="gene ID" value="SEVIR_1G177950v2"/>
</dbReference>
<keyword evidence="1" id="KW-0732">Signal</keyword>
<dbReference type="EMBL" id="CM016552">
    <property type="protein sequence ID" value="TKW39423.1"/>
    <property type="molecule type" value="Genomic_DNA"/>
</dbReference>
<protein>
    <submittedName>
        <fullName evidence="2">Uncharacterized protein</fullName>
    </submittedName>
</protein>
<evidence type="ECO:0000313" key="3">
    <source>
        <dbReference type="Proteomes" id="UP000298652"/>
    </source>
</evidence>
<feature type="chain" id="PRO_5020767346" evidence="1">
    <location>
        <begin position="19"/>
        <end position="73"/>
    </location>
</feature>
<evidence type="ECO:0000313" key="2">
    <source>
        <dbReference type="EMBL" id="TKW39423.1"/>
    </source>
</evidence>
<name>A0A4U6WCI0_SETVI</name>
<dbReference type="Proteomes" id="UP000298652">
    <property type="component" value="Chromosome 1"/>
</dbReference>
<sequence>MLGLVITHSGVWSKLCLCFIFSPGAMHCLLIMKGGPGSFGDTEYRTNKAPKPLSGLPYAGVLVQQLMDLQFQS</sequence>
<dbReference type="AlphaFoldDB" id="A0A4U6WCI0"/>